<protein>
    <submittedName>
        <fullName evidence="8">Membrane protein</fullName>
    </submittedName>
</protein>
<keyword evidence="2" id="KW-1003">Cell membrane</keyword>
<evidence type="ECO:0000256" key="6">
    <source>
        <dbReference type="SAM" id="Phobius"/>
    </source>
</evidence>
<dbReference type="Pfam" id="PF03176">
    <property type="entry name" value="MMPL"/>
    <property type="match status" value="2"/>
</dbReference>
<dbReference type="InterPro" id="IPR001036">
    <property type="entry name" value="Acrflvin-R"/>
</dbReference>
<dbReference type="RefSeq" id="WP_188744241.1">
    <property type="nucleotide sequence ID" value="NZ_BAABFW010000014.1"/>
</dbReference>
<name>A0A917UWD1_9MICO</name>
<gene>
    <name evidence="8" type="ORF">GCM10011372_30230</name>
</gene>
<dbReference type="PROSITE" id="PS50156">
    <property type="entry name" value="SSD"/>
    <property type="match status" value="2"/>
</dbReference>
<organism evidence="8 9">
    <name type="scientific">Agromyces bauzanensis</name>
    <dbReference type="NCBI Taxonomy" id="1308924"/>
    <lineage>
        <taxon>Bacteria</taxon>
        <taxon>Bacillati</taxon>
        <taxon>Actinomycetota</taxon>
        <taxon>Actinomycetes</taxon>
        <taxon>Micrococcales</taxon>
        <taxon>Microbacteriaceae</taxon>
        <taxon>Agromyces</taxon>
    </lineage>
</organism>
<evidence type="ECO:0000256" key="1">
    <source>
        <dbReference type="ARBA" id="ARBA00004651"/>
    </source>
</evidence>
<keyword evidence="4 6" id="KW-1133">Transmembrane helix</keyword>
<feature type="transmembrane region" description="Helical" evidence="6">
    <location>
        <begin position="16"/>
        <end position="36"/>
    </location>
</feature>
<feature type="transmembrane region" description="Helical" evidence="6">
    <location>
        <begin position="214"/>
        <end position="235"/>
    </location>
</feature>
<reference evidence="8" key="1">
    <citation type="journal article" date="2014" name="Int. J. Syst. Evol. Microbiol.">
        <title>Complete genome sequence of Corynebacterium casei LMG S-19264T (=DSM 44701T), isolated from a smear-ripened cheese.</title>
        <authorList>
            <consortium name="US DOE Joint Genome Institute (JGI-PGF)"/>
            <person name="Walter F."/>
            <person name="Albersmeier A."/>
            <person name="Kalinowski J."/>
            <person name="Ruckert C."/>
        </authorList>
    </citation>
    <scope>NUCLEOTIDE SEQUENCE</scope>
    <source>
        <strain evidence="8">CGMCC 1.8984</strain>
    </source>
</reference>
<dbReference type="InterPro" id="IPR050545">
    <property type="entry name" value="Mycobact_MmpL"/>
</dbReference>
<evidence type="ECO:0000256" key="5">
    <source>
        <dbReference type="ARBA" id="ARBA00023136"/>
    </source>
</evidence>
<feature type="transmembrane region" description="Helical" evidence="6">
    <location>
        <begin position="597"/>
        <end position="618"/>
    </location>
</feature>
<dbReference type="SUPFAM" id="SSF82866">
    <property type="entry name" value="Multidrug efflux transporter AcrB transmembrane domain"/>
    <property type="match status" value="2"/>
</dbReference>
<dbReference type="GO" id="GO:0005886">
    <property type="term" value="C:plasma membrane"/>
    <property type="evidence" value="ECO:0007669"/>
    <property type="project" value="UniProtKB-SubCell"/>
</dbReference>
<feature type="domain" description="SSD" evidence="7">
    <location>
        <begin position="564"/>
        <end position="733"/>
    </location>
</feature>
<feature type="transmembrane region" description="Helical" evidence="6">
    <location>
        <begin position="675"/>
        <end position="697"/>
    </location>
</feature>
<feature type="domain" description="SSD" evidence="7">
    <location>
        <begin position="220"/>
        <end position="370"/>
    </location>
</feature>
<evidence type="ECO:0000256" key="2">
    <source>
        <dbReference type="ARBA" id="ARBA00022475"/>
    </source>
</evidence>
<dbReference type="InterPro" id="IPR004869">
    <property type="entry name" value="MMPL_dom"/>
</dbReference>
<evidence type="ECO:0000256" key="3">
    <source>
        <dbReference type="ARBA" id="ARBA00022692"/>
    </source>
</evidence>
<feature type="transmembrane region" description="Helical" evidence="6">
    <location>
        <begin position="345"/>
        <end position="371"/>
    </location>
</feature>
<proteinExistence type="predicted"/>
<dbReference type="Proteomes" id="UP000636956">
    <property type="component" value="Unassembled WGS sequence"/>
</dbReference>
<dbReference type="PRINTS" id="PR00702">
    <property type="entry name" value="ACRIFLAVINRP"/>
</dbReference>
<dbReference type="EMBL" id="BMMD01000020">
    <property type="protein sequence ID" value="GGJ89584.1"/>
    <property type="molecule type" value="Genomic_DNA"/>
</dbReference>
<evidence type="ECO:0000313" key="9">
    <source>
        <dbReference type="Proteomes" id="UP000636956"/>
    </source>
</evidence>
<dbReference type="Gene3D" id="1.20.1640.10">
    <property type="entry name" value="Multidrug efflux transporter AcrB transmembrane domain"/>
    <property type="match status" value="2"/>
</dbReference>
<keyword evidence="3 6" id="KW-0812">Transmembrane</keyword>
<evidence type="ECO:0000313" key="8">
    <source>
        <dbReference type="EMBL" id="GGJ89584.1"/>
    </source>
</evidence>
<dbReference type="PANTHER" id="PTHR33406:SF13">
    <property type="entry name" value="MEMBRANE PROTEIN YDFJ"/>
    <property type="match status" value="1"/>
</dbReference>
<dbReference type="AlphaFoldDB" id="A0A917UWD1"/>
<dbReference type="PANTHER" id="PTHR33406">
    <property type="entry name" value="MEMBRANE PROTEIN MJ1562-RELATED"/>
    <property type="match status" value="1"/>
</dbReference>
<evidence type="ECO:0000256" key="4">
    <source>
        <dbReference type="ARBA" id="ARBA00022989"/>
    </source>
</evidence>
<evidence type="ECO:0000259" key="7">
    <source>
        <dbReference type="PROSITE" id="PS50156"/>
    </source>
</evidence>
<feature type="transmembrane region" description="Helical" evidence="6">
    <location>
        <begin position="409"/>
        <end position="427"/>
    </location>
</feature>
<keyword evidence="9" id="KW-1185">Reference proteome</keyword>
<feature type="transmembrane region" description="Helical" evidence="6">
    <location>
        <begin position="270"/>
        <end position="291"/>
    </location>
</feature>
<feature type="transmembrane region" description="Helical" evidence="6">
    <location>
        <begin position="566"/>
        <end position="585"/>
    </location>
</feature>
<feature type="transmembrane region" description="Helical" evidence="6">
    <location>
        <begin position="630"/>
        <end position="654"/>
    </location>
</feature>
<feature type="transmembrane region" description="Helical" evidence="6">
    <location>
        <begin position="242"/>
        <end position="264"/>
    </location>
</feature>
<dbReference type="GO" id="GO:0022857">
    <property type="term" value="F:transmembrane transporter activity"/>
    <property type="evidence" value="ECO:0007669"/>
    <property type="project" value="InterPro"/>
</dbReference>
<comment type="subcellular location">
    <subcellularLocation>
        <location evidence="1">Cell membrane</location>
        <topology evidence="1">Multi-pass membrane protein</topology>
    </subcellularLocation>
</comment>
<reference evidence="8" key="2">
    <citation type="submission" date="2020-09" db="EMBL/GenBank/DDBJ databases">
        <authorList>
            <person name="Sun Q."/>
            <person name="Zhou Y."/>
        </authorList>
    </citation>
    <scope>NUCLEOTIDE SEQUENCE</scope>
    <source>
        <strain evidence="8">CGMCC 1.8984</strain>
    </source>
</reference>
<feature type="transmembrane region" description="Helical" evidence="6">
    <location>
        <begin position="703"/>
        <end position="722"/>
    </location>
</feature>
<dbReference type="InterPro" id="IPR000731">
    <property type="entry name" value="SSD"/>
</dbReference>
<accession>A0A917UWD1</accession>
<sequence>MSSLLYQWGKLAHAKPWYVIGAWVLIAGVIIGFLGVNPPRLSNDIRIDGTPSQEVIDELADRLPEASGGQGIIAFHATDGGRIDEGDHLDALLDAIDEISTTEHVIDAREVMAEEIAKGPDSPLLQAAGAIAQVDAANTTDAGPRALMVDQQPVPGVAISADGETALFQFVFDAQTFELHEGTVANTVELAATAVDGQAIEVLPSATMIQVPELIGVGEIVGVAIAALVLILTLGSLLAAGLPLVSALGGIVVGVGGAFALSTVVPMHSLTAVLALMLGLAVGIDYALFIANRQRRFILDQRVPAVEATGRALGTAGSAVLFAGGTVVIALLGLLVVNIQLLTTMALVAASTVILAVLSALTLLPALLGVIGERICSARARLQAGTAHDAGSSHRVANAWSGFLIRHRLIAAAGAAAVAVVIALPAMDMTLGLPSGASYNTGTPQRQSFEVVSDGFGAGYNGPLVLMATSDDGDPIPPADLAGLHQELTGIDGVAAVSLGGVDEDGVTAVFSVIPETAPTSMATAELVGELRERAHDFSSRWGVDTGITGFAALAIDVSDRLADVLPLYIAVVVGLSLIVLLLVFRSIIVPIKATAGFLLSVVATFGATTAVFEWGWLQPLLGMDATAPVLSLLPIIVTGVLYGLAMDYEVFLVSSMKEAHVHGRHGVDAVNRGFAVASRVVVAAAIIMTSVFAGFVFNPEPMIAQVGFALAIGVLIDAFLVRMTFVPAIMSIVGDKAWWLPRWLDRILPDLDIEGDKLNQHLVAETARSSVSTS</sequence>
<feature type="transmembrane region" description="Helical" evidence="6">
    <location>
        <begin position="312"/>
        <end position="339"/>
    </location>
</feature>
<comment type="caution">
    <text evidence="8">The sequence shown here is derived from an EMBL/GenBank/DDBJ whole genome shotgun (WGS) entry which is preliminary data.</text>
</comment>
<keyword evidence="5 6" id="KW-0472">Membrane</keyword>